<keyword evidence="3" id="KW-1185">Reference proteome</keyword>
<dbReference type="InterPro" id="IPR014710">
    <property type="entry name" value="RmlC-like_jellyroll"/>
</dbReference>
<sequence>MADPAVPECLEEVQNLSKHLGLVRNKPGETLWQISVETEEYKVLPVTPQKTDGESKTLSALSGIYGVLVGSEFVSWFHVKESANIFIWHRGASTVLIDEEGKHSVHQLGDPLENPEAKYLIKLSGSSWHAVELKNKTGFAVYNCMTAPGFSWEKLETPTTEEMLAKFPALEDTIRAFPRKASEV</sequence>
<dbReference type="EMBL" id="CAJPEX010000141">
    <property type="protein sequence ID" value="CAG0913692.1"/>
    <property type="molecule type" value="Genomic_DNA"/>
</dbReference>
<dbReference type="Pfam" id="PF06172">
    <property type="entry name" value="Cupin_5"/>
    <property type="match status" value="1"/>
</dbReference>
<gene>
    <name evidence="2" type="ORF">NMOB1V02_LOCUS1421</name>
</gene>
<dbReference type="EMBL" id="OA882178">
    <property type="protein sequence ID" value="CAD7273540.1"/>
    <property type="molecule type" value="Genomic_DNA"/>
</dbReference>
<reference evidence="2" key="1">
    <citation type="submission" date="2020-11" db="EMBL/GenBank/DDBJ databases">
        <authorList>
            <person name="Tran Van P."/>
        </authorList>
    </citation>
    <scope>NUCLEOTIDE SEQUENCE</scope>
</reference>
<dbReference type="PANTHER" id="PTHR33387:SF3">
    <property type="entry name" value="DUF985 DOMAIN-CONTAINING PROTEIN"/>
    <property type="match status" value="1"/>
</dbReference>
<evidence type="ECO:0000313" key="3">
    <source>
        <dbReference type="Proteomes" id="UP000678499"/>
    </source>
</evidence>
<evidence type="ECO:0000259" key="1">
    <source>
        <dbReference type="Pfam" id="PF06172"/>
    </source>
</evidence>
<dbReference type="Proteomes" id="UP000678499">
    <property type="component" value="Unassembled WGS sequence"/>
</dbReference>
<dbReference type="InterPro" id="IPR009327">
    <property type="entry name" value="Cupin_DUF985"/>
</dbReference>
<dbReference type="OrthoDB" id="6614653at2759"/>
<feature type="domain" description="DUF985" evidence="1">
    <location>
        <begin position="49"/>
        <end position="156"/>
    </location>
</feature>
<dbReference type="PANTHER" id="PTHR33387">
    <property type="entry name" value="RMLC-LIKE JELLY ROLL FOLD PROTEIN"/>
    <property type="match status" value="1"/>
</dbReference>
<dbReference type="SUPFAM" id="SSF51182">
    <property type="entry name" value="RmlC-like cupins"/>
    <property type="match status" value="1"/>
</dbReference>
<name>A0A7R9BE32_9CRUS</name>
<evidence type="ECO:0000313" key="2">
    <source>
        <dbReference type="EMBL" id="CAD7273540.1"/>
    </source>
</evidence>
<accession>A0A7R9BE32</accession>
<dbReference type="AlphaFoldDB" id="A0A7R9BE32"/>
<proteinExistence type="predicted"/>
<protein>
    <recommendedName>
        <fullName evidence="1">DUF985 domain-containing protein</fullName>
    </recommendedName>
</protein>
<organism evidence="2">
    <name type="scientific">Notodromas monacha</name>
    <dbReference type="NCBI Taxonomy" id="399045"/>
    <lineage>
        <taxon>Eukaryota</taxon>
        <taxon>Metazoa</taxon>
        <taxon>Ecdysozoa</taxon>
        <taxon>Arthropoda</taxon>
        <taxon>Crustacea</taxon>
        <taxon>Oligostraca</taxon>
        <taxon>Ostracoda</taxon>
        <taxon>Podocopa</taxon>
        <taxon>Podocopida</taxon>
        <taxon>Cypridocopina</taxon>
        <taxon>Cypridoidea</taxon>
        <taxon>Cyprididae</taxon>
        <taxon>Notodromas</taxon>
    </lineage>
</organism>
<dbReference type="Gene3D" id="2.60.120.10">
    <property type="entry name" value="Jelly Rolls"/>
    <property type="match status" value="1"/>
</dbReference>
<dbReference type="InterPro" id="IPR011051">
    <property type="entry name" value="RmlC_Cupin_sf"/>
</dbReference>
<dbReference type="InterPro" id="IPR039935">
    <property type="entry name" value="YML079W-like"/>
</dbReference>